<dbReference type="AlphaFoldDB" id="A0A448YRQ2"/>
<keyword evidence="2" id="KW-1185">Reference proteome</keyword>
<accession>A0A448YRQ2</accession>
<sequence>MAILTNVYLGRLQPSPHRFGMLVNSEYKHGVVEEMIKMNDREANKRYLRCLFMLARANGLAKDDEEGDITDTDDASIENYNVADILLGDDQLDKWYYDKKDLNYISGYCDLILRYALTLPNRQSDKVEESISRCFEIIERYEKLGHKPVGSYALKNKALRTEADIMKYKGEDFAKIEECFLRSIRLVEDNEFQGEYPSDREVSIIPDGERSGNNLTNSLLDLCSFYTDTRQPKYMSKALSILISELRSLERECKGLDRKYDSNALYSKKGLKSEDERRLMELKFERIPLIKMEISEILWYGQHFDKAIDMAKDSAQQSSMYSHSNFNSAKIAKMGFANLSKMYHKKGDDEAAQLCQLQSDGIEIPLDAFITPSSTVRDAVLGYWFGSWGRFLFPG</sequence>
<gene>
    <name evidence="1" type="ORF">BRENAR_LOCUS4322</name>
</gene>
<dbReference type="EMBL" id="CAACVR010000045">
    <property type="protein sequence ID" value="VEU23592.1"/>
    <property type="molecule type" value="Genomic_DNA"/>
</dbReference>
<dbReference type="InParanoid" id="A0A448YRQ2"/>
<name>A0A448YRQ2_BRENA</name>
<dbReference type="Proteomes" id="UP000290900">
    <property type="component" value="Unassembled WGS sequence"/>
</dbReference>
<proteinExistence type="predicted"/>
<evidence type="ECO:0000313" key="1">
    <source>
        <dbReference type="EMBL" id="VEU23592.1"/>
    </source>
</evidence>
<evidence type="ECO:0000313" key="2">
    <source>
        <dbReference type="Proteomes" id="UP000290900"/>
    </source>
</evidence>
<protein>
    <submittedName>
        <fullName evidence="1">DEKNAAC104686</fullName>
    </submittedName>
</protein>
<dbReference type="OrthoDB" id="4095312at2759"/>
<organism evidence="1 2">
    <name type="scientific">Brettanomyces naardenensis</name>
    <name type="common">Yeast</name>
    <dbReference type="NCBI Taxonomy" id="13370"/>
    <lineage>
        <taxon>Eukaryota</taxon>
        <taxon>Fungi</taxon>
        <taxon>Dikarya</taxon>
        <taxon>Ascomycota</taxon>
        <taxon>Saccharomycotina</taxon>
        <taxon>Pichiomycetes</taxon>
        <taxon>Pichiales</taxon>
        <taxon>Pichiaceae</taxon>
        <taxon>Brettanomyces</taxon>
    </lineage>
</organism>
<reference evidence="1 2" key="1">
    <citation type="submission" date="2018-12" db="EMBL/GenBank/DDBJ databases">
        <authorList>
            <person name="Tiukova I."/>
            <person name="Dainat J."/>
        </authorList>
    </citation>
    <scope>NUCLEOTIDE SEQUENCE [LARGE SCALE GENOMIC DNA]</scope>
</reference>